<evidence type="ECO:0000313" key="1">
    <source>
        <dbReference type="EMBL" id="SCY92932.1"/>
    </source>
</evidence>
<protein>
    <submittedName>
        <fullName evidence="1">Uncharacterized protein</fullName>
    </submittedName>
</protein>
<evidence type="ECO:0000313" key="2">
    <source>
        <dbReference type="Proteomes" id="UP000199354"/>
    </source>
</evidence>
<dbReference type="EMBL" id="FMVF01000017">
    <property type="protein sequence ID" value="SCY92932.1"/>
    <property type="molecule type" value="Genomic_DNA"/>
</dbReference>
<keyword evidence="2" id="KW-1185">Reference proteome</keyword>
<sequence length="147" mass="16664">MFKFVPIILLACQLMQAQSDAIPRYKGAITLITNEAIKFDNELLLVYHTDPKLLPILELGLVYPDLLRATAAVVDPKAEIVHKITITEFKILSSASPKIKEFQFVALYNDGSKPKLFHLELTNETGHWKMDILTFIQGSRVLTLRKI</sequence>
<proteinExistence type="predicted"/>
<dbReference type="RefSeq" id="WP_139149681.1">
    <property type="nucleotide sequence ID" value="NZ_FMVF01000017.1"/>
</dbReference>
<accession>A0A1G5JWV0</accession>
<dbReference type="AlphaFoldDB" id="A0A1G5JWV0"/>
<reference evidence="1 2" key="1">
    <citation type="submission" date="2016-10" db="EMBL/GenBank/DDBJ databases">
        <authorList>
            <person name="de Groot N.N."/>
        </authorList>
    </citation>
    <scope>NUCLEOTIDE SEQUENCE [LARGE SCALE GENOMIC DNA]</scope>
    <source>
        <strain evidence="1 2">CGMCC 1.7031</strain>
    </source>
</reference>
<gene>
    <name evidence="1" type="ORF">SAMN02927903_02957</name>
</gene>
<name>A0A1G5JWV0_9FLAO</name>
<organism evidence="1 2">
    <name type="scientific">Flavobacterium caeni</name>
    <dbReference type="NCBI Taxonomy" id="490189"/>
    <lineage>
        <taxon>Bacteria</taxon>
        <taxon>Pseudomonadati</taxon>
        <taxon>Bacteroidota</taxon>
        <taxon>Flavobacteriia</taxon>
        <taxon>Flavobacteriales</taxon>
        <taxon>Flavobacteriaceae</taxon>
        <taxon>Flavobacterium</taxon>
    </lineage>
</organism>
<dbReference type="Proteomes" id="UP000199354">
    <property type="component" value="Unassembled WGS sequence"/>
</dbReference>